<sequence length="292" mass="32259">MITSQNIFAALDTKKKKKSSKSKDADEKKKKKEVSKADRSAELERAIFSGPKVSISNWADTDEDDDFVEELPESWSAPVQSSGKPRQEVEEEEQQEDDSDEEDHDEAIQRELGVEFAKDDEEDEEEHPEDESERVQTMAQEVASKPVLPVEKMLSKKEIKAREMEELARTLAELGIEAPQQAAEGEAAEAGEEKKKKKKEKKKGKAEGDTPAEATNGTATAKVEAPVEEEEEETVPVDPAEAKRLLAKKKAAAQKKSATSAASQAAAREAKERAKKAKGKKDTSHFNQAPTR</sequence>
<feature type="compositionally biased region" description="Low complexity" evidence="1">
    <location>
        <begin position="254"/>
        <end position="267"/>
    </location>
</feature>
<feature type="compositionally biased region" description="Acidic residues" evidence="1">
    <location>
        <begin position="89"/>
        <end position="105"/>
    </location>
</feature>
<feature type="compositionally biased region" description="Acidic residues" evidence="1">
    <location>
        <begin position="118"/>
        <end position="132"/>
    </location>
</feature>
<proteinExistence type="predicted"/>
<comment type="caution">
    <text evidence="2">The sequence shown here is derived from an EMBL/GenBank/DDBJ whole genome shotgun (WGS) entry which is preliminary data.</text>
</comment>
<protein>
    <submittedName>
        <fullName evidence="2">Uncharacterized protein</fullName>
    </submittedName>
</protein>
<dbReference type="Proteomes" id="UP001491310">
    <property type="component" value="Unassembled WGS sequence"/>
</dbReference>
<dbReference type="EMBL" id="JALJOT010000006">
    <property type="protein sequence ID" value="KAK9909905.1"/>
    <property type="molecule type" value="Genomic_DNA"/>
</dbReference>
<evidence type="ECO:0000313" key="3">
    <source>
        <dbReference type="Proteomes" id="UP001491310"/>
    </source>
</evidence>
<dbReference type="PANTHER" id="PTHR31365">
    <property type="entry name" value="EXPRESSED PROTEIN"/>
    <property type="match status" value="1"/>
</dbReference>
<feature type="region of interest" description="Disordered" evidence="1">
    <location>
        <begin position="1"/>
        <end position="149"/>
    </location>
</feature>
<organism evidence="2 3">
    <name type="scientific">Coccomyxa subellipsoidea</name>
    <dbReference type="NCBI Taxonomy" id="248742"/>
    <lineage>
        <taxon>Eukaryota</taxon>
        <taxon>Viridiplantae</taxon>
        <taxon>Chlorophyta</taxon>
        <taxon>core chlorophytes</taxon>
        <taxon>Trebouxiophyceae</taxon>
        <taxon>Trebouxiophyceae incertae sedis</taxon>
        <taxon>Coccomyxaceae</taxon>
        <taxon>Coccomyxa</taxon>
    </lineage>
</organism>
<accession>A0ABR2YS31</accession>
<feature type="compositionally biased region" description="Acidic residues" evidence="1">
    <location>
        <begin position="60"/>
        <end position="72"/>
    </location>
</feature>
<feature type="compositionally biased region" description="Basic and acidic residues" evidence="1">
    <location>
        <begin position="106"/>
        <end position="117"/>
    </location>
</feature>
<evidence type="ECO:0000256" key="1">
    <source>
        <dbReference type="SAM" id="MobiDB-lite"/>
    </source>
</evidence>
<feature type="compositionally biased region" description="Basic and acidic residues" evidence="1">
    <location>
        <begin position="21"/>
        <end position="45"/>
    </location>
</feature>
<feature type="compositionally biased region" description="Acidic residues" evidence="1">
    <location>
        <begin position="226"/>
        <end position="235"/>
    </location>
</feature>
<name>A0ABR2YS31_9CHLO</name>
<reference evidence="2 3" key="1">
    <citation type="journal article" date="2024" name="Nat. Commun.">
        <title>Phylogenomics reveals the evolutionary origins of lichenization in chlorophyte algae.</title>
        <authorList>
            <person name="Puginier C."/>
            <person name="Libourel C."/>
            <person name="Otte J."/>
            <person name="Skaloud P."/>
            <person name="Haon M."/>
            <person name="Grisel S."/>
            <person name="Petersen M."/>
            <person name="Berrin J.G."/>
            <person name="Delaux P.M."/>
            <person name="Dal Grande F."/>
            <person name="Keller J."/>
        </authorList>
    </citation>
    <scope>NUCLEOTIDE SEQUENCE [LARGE SCALE GENOMIC DNA]</scope>
    <source>
        <strain evidence="2 3">SAG 216-7</strain>
    </source>
</reference>
<gene>
    <name evidence="2" type="ORF">WJX75_009245</name>
</gene>
<feature type="region of interest" description="Disordered" evidence="1">
    <location>
        <begin position="176"/>
        <end position="292"/>
    </location>
</feature>
<evidence type="ECO:0000313" key="2">
    <source>
        <dbReference type="EMBL" id="KAK9909905.1"/>
    </source>
</evidence>
<dbReference type="PANTHER" id="PTHR31365:SF4">
    <property type="entry name" value="OS05G0179800 PROTEIN"/>
    <property type="match status" value="1"/>
</dbReference>
<keyword evidence="3" id="KW-1185">Reference proteome</keyword>
<feature type="compositionally biased region" description="Basic residues" evidence="1">
    <location>
        <begin position="195"/>
        <end position="204"/>
    </location>
</feature>